<gene>
    <name evidence="1" type="ORF">TPAB3V08_LOCUS9071</name>
</gene>
<dbReference type="Proteomes" id="UP001153148">
    <property type="component" value="Unassembled WGS sequence"/>
</dbReference>
<reference evidence="1" key="1">
    <citation type="submission" date="2021-03" db="EMBL/GenBank/DDBJ databases">
        <authorList>
            <person name="Tran Van P."/>
        </authorList>
    </citation>
    <scope>NUCLEOTIDE SEQUENCE</scope>
</reference>
<dbReference type="EMBL" id="CAJPIN010018720">
    <property type="protein sequence ID" value="CAG2062118.1"/>
    <property type="molecule type" value="Genomic_DNA"/>
</dbReference>
<evidence type="ECO:0000313" key="2">
    <source>
        <dbReference type="Proteomes" id="UP001153148"/>
    </source>
</evidence>
<name>A0ABN7P2R7_TIMPD</name>
<evidence type="ECO:0000313" key="1">
    <source>
        <dbReference type="EMBL" id="CAG2062118.1"/>
    </source>
</evidence>
<comment type="caution">
    <text evidence="1">The sequence shown here is derived from an EMBL/GenBank/DDBJ whole genome shotgun (WGS) entry which is preliminary data.</text>
</comment>
<accession>A0ABN7P2R7</accession>
<proteinExistence type="predicted"/>
<keyword evidence="2" id="KW-1185">Reference proteome</keyword>
<organism evidence="1 2">
    <name type="scientific">Timema podura</name>
    <name type="common">Walking stick</name>
    <dbReference type="NCBI Taxonomy" id="61482"/>
    <lineage>
        <taxon>Eukaryota</taxon>
        <taxon>Metazoa</taxon>
        <taxon>Ecdysozoa</taxon>
        <taxon>Arthropoda</taxon>
        <taxon>Hexapoda</taxon>
        <taxon>Insecta</taxon>
        <taxon>Pterygota</taxon>
        <taxon>Neoptera</taxon>
        <taxon>Polyneoptera</taxon>
        <taxon>Phasmatodea</taxon>
        <taxon>Timematodea</taxon>
        <taxon>Timematoidea</taxon>
        <taxon>Timematidae</taxon>
        <taxon>Timema</taxon>
    </lineage>
</organism>
<protein>
    <submittedName>
        <fullName evidence="1">Uncharacterized protein</fullName>
    </submittedName>
</protein>
<sequence length="102" mass="11218">MAISMAKVHVSDPVHPEPPVSEEVYAFPAEIGAPCPFYEGLDTALDRLLVSNLCILKTSWRLVWVSSARGDSSNVDNAIRALTYEIRPNENRAVTITVYGTI</sequence>